<keyword evidence="5" id="KW-1185">Reference proteome</keyword>
<dbReference type="GO" id="GO:0005675">
    <property type="term" value="C:transcription factor TFIIH holo complex"/>
    <property type="evidence" value="ECO:0007669"/>
    <property type="project" value="InterPro"/>
</dbReference>
<dbReference type="GO" id="GO:0006357">
    <property type="term" value="P:regulation of transcription by RNA polymerase II"/>
    <property type="evidence" value="ECO:0007669"/>
    <property type="project" value="TreeGrafter"/>
</dbReference>
<comment type="subcellular location">
    <subcellularLocation>
        <location evidence="1">Nucleus</location>
    </subcellularLocation>
</comment>
<feature type="domain" description="MAT1 centre" evidence="3">
    <location>
        <begin position="15"/>
        <end position="181"/>
    </location>
</feature>
<dbReference type="AlphaFoldDB" id="A0A5E8BS88"/>
<dbReference type="GeneID" id="43581969"/>
<protein>
    <recommendedName>
        <fullName evidence="3">MAT1 centre domain-containing protein</fullName>
    </recommendedName>
</protein>
<organism evidence="4 5">
    <name type="scientific">Magnusiomyces paraingens</name>
    <dbReference type="NCBI Taxonomy" id="2606893"/>
    <lineage>
        <taxon>Eukaryota</taxon>
        <taxon>Fungi</taxon>
        <taxon>Dikarya</taxon>
        <taxon>Ascomycota</taxon>
        <taxon>Saccharomycotina</taxon>
        <taxon>Dipodascomycetes</taxon>
        <taxon>Dipodascales</taxon>
        <taxon>Dipodascaceae</taxon>
        <taxon>Magnusiomyces</taxon>
    </lineage>
</organism>
<dbReference type="NCBIfam" id="TIGR00570">
    <property type="entry name" value="cdk7"/>
    <property type="match status" value="1"/>
</dbReference>
<dbReference type="PANTHER" id="PTHR12683:SF13">
    <property type="entry name" value="CDK-ACTIVATING KINASE ASSEMBLY FACTOR MAT1"/>
    <property type="match status" value="1"/>
</dbReference>
<dbReference type="InterPro" id="IPR015877">
    <property type="entry name" value="MAT1_centre"/>
</dbReference>
<proteinExistence type="predicted"/>
<keyword evidence="2" id="KW-0539">Nucleus</keyword>
<accession>A0A5E8BS88</accession>
<evidence type="ECO:0000313" key="5">
    <source>
        <dbReference type="Proteomes" id="UP000398389"/>
    </source>
</evidence>
<sequence length="294" mass="34141">MGPAQCPYDGCTKILRKNKFKEQIFEDLVVEREVDVRQRVSKTFNKRQEDFENLSEYNNYLEDVENIIFNLVNNIDVEKTEEKLQAYEQRNKEQILANSRRQRDEDEILERRSKYEKERKLKAMQLEVEMSQFEEEIKIEAQKEYREEMANSDLDPSTLKAQMDKKIASKILEKRKILEAQYVMPPPPSSTFRGYMSFDGNGADSQGGRPGSRGNGVLSPFTPFMGDYEKEPLFVLREQYFDPDMDSVKSNPKCIGSGYVVAEAYKMDLSRAFFGIGCYVVKEKINSVKIEGIS</sequence>
<dbReference type="Proteomes" id="UP000398389">
    <property type="component" value="Unassembled WGS sequence"/>
</dbReference>
<dbReference type="OrthoDB" id="5963at2759"/>
<dbReference type="Pfam" id="PF06391">
    <property type="entry name" value="MAT1"/>
    <property type="match status" value="1"/>
</dbReference>
<dbReference type="EMBL" id="CABVLU010000002">
    <property type="protein sequence ID" value="VVT51603.1"/>
    <property type="molecule type" value="Genomic_DNA"/>
</dbReference>
<dbReference type="GO" id="GO:0006289">
    <property type="term" value="P:nucleotide-excision repair"/>
    <property type="evidence" value="ECO:0007669"/>
    <property type="project" value="InterPro"/>
</dbReference>
<evidence type="ECO:0000256" key="2">
    <source>
        <dbReference type="ARBA" id="ARBA00023242"/>
    </source>
</evidence>
<dbReference type="PANTHER" id="PTHR12683">
    <property type="entry name" value="CDK-ACTIVATING KINASE ASSEMBLY FACTOR MAT1"/>
    <property type="match status" value="1"/>
</dbReference>
<name>A0A5E8BS88_9ASCO</name>
<dbReference type="InterPro" id="IPR004575">
    <property type="entry name" value="MAT1/Tfb3"/>
</dbReference>
<dbReference type="GO" id="GO:0061575">
    <property type="term" value="F:cyclin-dependent protein serine/threonine kinase activator activity"/>
    <property type="evidence" value="ECO:0007669"/>
    <property type="project" value="InterPro"/>
</dbReference>
<dbReference type="RefSeq" id="XP_031853760.1">
    <property type="nucleotide sequence ID" value="XM_031997869.1"/>
</dbReference>
<evidence type="ECO:0000259" key="3">
    <source>
        <dbReference type="Pfam" id="PF06391"/>
    </source>
</evidence>
<gene>
    <name evidence="4" type="ORF">SAPINGB_P003151</name>
</gene>
<reference evidence="4 5" key="1">
    <citation type="submission" date="2019-09" db="EMBL/GenBank/DDBJ databases">
        <authorList>
            <person name="Brejova B."/>
        </authorList>
    </citation>
    <scope>NUCLEOTIDE SEQUENCE [LARGE SCALE GENOMIC DNA]</scope>
</reference>
<evidence type="ECO:0000313" key="4">
    <source>
        <dbReference type="EMBL" id="VVT51603.1"/>
    </source>
</evidence>
<evidence type="ECO:0000256" key="1">
    <source>
        <dbReference type="ARBA" id="ARBA00004123"/>
    </source>
</evidence>